<comment type="caution">
    <text evidence="6">The sequence shown here is derived from an EMBL/GenBank/DDBJ whole genome shotgun (WGS) entry which is preliminary data.</text>
</comment>
<dbReference type="Pfam" id="PF21711">
    <property type="entry name" value="DCTN5"/>
    <property type="match status" value="1"/>
</dbReference>
<dbReference type="Gene3D" id="2.160.10.10">
    <property type="entry name" value="Hexapeptide repeat proteins"/>
    <property type="match status" value="1"/>
</dbReference>
<dbReference type="PANTHER" id="PTHR46126">
    <property type="entry name" value="DYNACTIN SUBUNIT 5"/>
    <property type="match status" value="1"/>
</dbReference>
<proteinExistence type="inferred from homology"/>
<organism evidence="6 7">
    <name type="scientific">Tribonema minus</name>
    <dbReference type="NCBI Taxonomy" id="303371"/>
    <lineage>
        <taxon>Eukaryota</taxon>
        <taxon>Sar</taxon>
        <taxon>Stramenopiles</taxon>
        <taxon>Ochrophyta</taxon>
        <taxon>PX clade</taxon>
        <taxon>Xanthophyceae</taxon>
        <taxon>Tribonematales</taxon>
        <taxon>Tribonemataceae</taxon>
        <taxon>Tribonema</taxon>
    </lineage>
</organism>
<keyword evidence="3" id="KW-0206">Cytoskeleton</keyword>
<gene>
    <name evidence="6" type="ORF">JKP88DRAFT_313580</name>
</gene>
<dbReference type="GO" id="GO:0005869">
    <property type="term" value="C:dynactin complex"/>
    <property type="evidence" value="ECO:0007669"/>
    <property type="project" value="TreeGrafter"/>
</dbReference>
<evidence type="ECO:0000256" key="2">
    <source>
        <dbReference type="ARBA" id="ARBA00022490"/>
    </source>
</evidence>
<evidence type="ECO:0000256" key="1">
    <source>
        <dbReference type="ARBA" id="ARBA00004245"/>
    </source>
</evidence>
<protein>
    <recommendedName>
        <fullName evidence="5">Dynactin subunit 5</fullName>
    </recommendedName>
</protein>
<dbReference type="AlphaFoldDB" id="A0A835Z209"/>
<evidence type="ECO:0000313" key="6">
    <source>
        <dbReference type="EMBL" id="KAG5184963.1"/>
    </source>
</evidence>
<dbReference type="InterPro" id="IPR011004">
    <property type="entry name" value="Trimer_LpxA-like_sf"/>
</dbReference>
<dbReference type="SUPFAM" id="SSF51161">
    <property type="entry name" value="Trimeric LpxA-like enzymes"/>
    <property type="match status" value="1"/>
</dbReference>
<dbReference type="InterPro" id="IPR047125">
    <property type="entry name" value="DCTN5"/>
</dbReference>
<dbReference type="OrthoDB" id="417208at2759"/>
<keyword evidence="2" id="KW-0963">Cytoplasm</keyword>
<comment type="subcellular location">
    <subcellularLocation>
        <location evidence="1">Cytoplasm</location>
        <location evidence="1">Cytoskeleton</location>
    </subcellularLocation>
</comment>
<evidence type="ECO:0000313" key="7">
    <source>
        <dbReference type="Proteomes" id="UP000664859"/>
    </source>
</evidence>
<dbReference type="CDD" id="cd03359">
    <property type="entry name" value="LbH_Dynactin_5"/>
    <property type="match status" value="1"/>
</dbReference>
<comment type="similarity">
    <text evidence="4">Belongs to the dynactin subunits 5/6 family. Dynactin subunit 5 subfamily.</text>
</comment>
<evidence type="ECO:0000256" key="4">
    <source>
        <dbReference type="ARBA" id="ARBA00034706"/>
    </source>
</evidence>
<name>A0A835Z209_9STRA</name>
<dbReference type="PANTHER" id="PTHR46126:SF1">
    <property type="entry name" value="DYNACTIN SUBUNIT 5"/>
    <property type="match status" value="1"/>
</dbReference>
<dbReference type="EMBL" id="JAFCMP010000146">
    <property type="protein sequence ID" value="KAG5184963.1"/>
    <property type="molecule type" value="Genomic_DNA"/>
</dbReference>
<evidence type="ECO:0000256" key="5">
    <source>
        <dbReference type="ARBA" id="ARBA00034865"/>
    </source>
</evidence>
<evidence type="ECO:0000256" key="3">
    <source>
        <dbReference type="ARBA" id="ARBA00023212"/>
    </source>
</evidence>
<sequence length="195" mass="20409">MEPEDIFYAAEDYVRTTTNNLVSRKATVHGPQNVSIKGKGIVMPGVTLHGDLATIRFGRYCLVDEGSTIRPGVRLEQGSGAAAAADANAKAAVTRHHTPMLVGNHTHIGRGCVVEAAAIGCNVTVGDGCVLGANCIIKDNCIIEAGTVLPPGAVVPPFTRVHGKPGLAVGEVPESFAVVQPERAIAFFNNFKRIS</sequence>
<keyword evidence="7" id="KW-1185">Reference proteome</keyword>
<reference evidence="6" key="1">
    <citation type="submission" date="2021-02" db="EMBL/GenBank/DDBJ databases">
        <title>First Annotated Genome of the Yellow-green Alga Tribonema minus.</title>
        <authorList>
            <person name="Mahan K.M."/>
        </authorList>
    </citation>
    <scope>NUCLEOTIDE SEQUENCE</scope>
    <source>
        <strain evidence="6">UTEX B ZZ1240</strain>
    </source>
</reference>
<dbReference type="Proteomes" id="UP000664859">
    <property type="component" value="Unassembled WGS sequence"/>
</dbReference>
<accession>A0A835Z209</accession>